<organism evidence="1 2">
    <name type="scientific">Leucogyrophana mollusca</name>
    <dbReference type="NCBI Taxonomy" id="85980"/>
    <lineage>
        <taxon>Eukaryota</taxon>
        <taxon>Fungi</taxon>
        <taxon>Dikarya</taxon>
        <taxon>Basidiomycota</taxon>
        <taxon>Agaricomycotina</taxon>
        <taxon>Agaricomycetes</taxon>
        <taxon>Agaricomycetidae</taxon>
        <taxon>Boletales</taxon>
        <taxon>Boletales incertae sedis</taxon>
        <taxon>Leucogyrophana</taxon>
    </lineage>
</organism>
<proteinExistence type="predicted"/>
<name>A0ACB8AVP3_9AGAM</name>
<reference evidence="1" key="1">
    <citation type="journal article" date="2021" name="New Phytol.">
        <title>Evolutionary innovations through gain and loss of genes in the ectomycorrhizal Boletales.</title>
        <authorList>
            <person name="Wu G."/>
            <person name="Miyauchi S."/>
            <person name="Morin E."/>
            <person name="Kuo A."/>
            <person name="Drula E."/>
            <person name="Varga T."/>
            <person name="Kohler A."/>
            <person name="Feng B."/>
            <person name="Cao Y."/>
            <person name="Lipzen A."/>
            <person name="Daum C."/>
            <person name="Hundley H."/>
            <person name="Pangilinan J."/>
            <person name="Johnson J."/>
            <person name="Barry K."/>
            <person name="LaButti K."/>
            <person name="Ng V."/>
            <person name="Ahrendt S."/>
            <person name="Min B."/>
            <person name="Choi I.G."/>
            <person name="Park H."/>
            <person name="Plett J.M."/>
            <person name="Magnuson J."/>
            <person name="Spatafora J.W."/>
            <person name="Nagy L.G."/>
            <person name="Henrissat B."/>
            <person name="Grigoriev I.V."/>
            <person name="Yang Z.L."/>
            <person name="Xu J."/>
            <person name="Martin F.M."/>
        </authorList>
    </citation>
    <scope>NUCLEOTIDE SEQUENCE</scope>
    <source>
        <strain evidence="1">KUC20120723A-06</strain>
    </source>
</reference>
<keyword evidence="2" id="KW-1185">Reference proteome</keyword>
<sequence length="238" mass="27281">MSVPITVSSPPTIFIKIYVDIMLMPKACGYRYVVAARDDLSLSAEGRALKNATADNLARFFWEEIFCHYGISIIKACEGDINQWPTKVHHTFFADKVTTRRSTGFSPFFILHGIDPVLPFDLAEATWLVDGFYSGMTTEDMVALRIRQLEKCPEDIAQAASTLHRSRIRSKEQFEKIYARRMRREEYKPEDLVLLKPRYLGPSEVVQRTKGGSYVLQEMDGTISRRGHPQFHAPYHDT</sequence>
<protein>
    <submittedName>
        <fullName evidence="1">Uncharacterized protein</fullName>
    </submittedName>
</protein>
<evidence type="ECO:0000313" key="1">
    <source>
        <dbReference type="EMBL" id="KAH7917309.1"/>
    </source>
</evidence>
<evidence type="ECO:0000313" key="2">
    <source>
        <dbReference type="Proteomes" id="UP000790709"/>
    </source>
</evidence>
<comment type="caution">
    <text evidence="1">The sequence shown here is derived from an EMBL/GenBank/DDBJ whole genome shotgun (WGS) entry which is preliminary data.</text>
</comment>
<dbReference type="EMBL" id="MU267129">
    <property type="protein sequence ID" value="KAH7917309.1"/>
    <property type="molecule type" value="Genomic_DNA"/>
</dbReference>
<gene>
    <name evidence="1" type="ORF">BV22DRAFT_1188370</name>
</gene>
<accession>A0ACB8AVP3</accession>
<dbReference type="Proteomes" id="UP000790709">
    <property type="component" value="Unassembled WGS sequence"/>
</dbReference>